<dbReference type="eggNOG" id="ENOG5031M19">
    <property type="taxonomic scope" value="Bacteria"/>
</dbReference>
<dbReference type="HOGENOM" id="CLU_1649894_0_0_6"/>
<protein>
    <recommendedName>
        <fullName evidence="3">Transglutaminase-like domain-containing protein</fullName>
    </recommendedName>
</protein>
<accession>E3G736</accession>
<name>E3G736_ENTLS</name>
<proteinExistence type="predicted"/>
<dbReference type="AlphaFoldDB" id="E3G736"/>
<evidence type="ECO:0000313" key="2">
    <source>
        <dbReference type="Proteomes" id="UP000006872"/>
    </source>
</evidence>
<dbReference type="EMBL" id="CP002272">
    <property type="protein sequence ID" value="ADO47360.1"/>
    <property type="molecule type" value="Genomic_DNA"/>
</dbReference>
<keyword evidence="2" id="KW-1185">Reference proteome</keyword>
<dbReference type="KEGG" id="esc:Entcl_1091"/>
<evidence type="ECO:0000313" key="1">
    <source>
        <dbReference type="EMBL" id="ADO47360.1"/>
    </source>
</evidence>
<organism evidence="1 2">
    <name type="scientific">Enterobacter lignolyticus (strain SCF1)</name>
    <dbReference type="NCBI Taxonomy" id="701347"/>
    <lineage>
        <taxon>Bacteria</taxon>
        <taxon>Pseudomonadati</taxon>
        <taxon>Pseudomonadota</taxon>
        <taxon>Gammaproteobacteria</taxon>
        <taxon>Enterobacterales</taxon>
        <taxon>Enterobacteriaceae</taxon>
        <taxon>Pluralibacter</taxon>
    </lineage>
</organism>
<reference evidence="2" key="1">
    <citation type="submission" date="2010-10" db="EMBL/GenBank/DDBJ databases">
        <title>Complete sequence of Enterobacter cloacae SCF1.</title>
        <authorList>
            <consortium name="US DOE Joint Genome Institute"/>
            <person name="Lucas S."/>
            <person name="Copeland A."/>
            <person name="Lapidus A."/>
            <person name="Cheng J.-F."/>
            <person name="Bruce D."/>
            <person name="Goodwin L."/>
            <person name="Pitluck S."/>
            <person name="Davenport K."/>
            <person name="Detter J.C."/>
            <person name="Han C."/>
            <person name="Tapia R."/>
            <person name="Land M."/>
            <person name="Hauser L."/>
            <person name="Chang Y.-J."/>
            <person name="Jeffries C."/>
            <person name="Kyrpides N."/>
            <person name="Ivanova N."/>
            <person name="Mikhailova N."/>
            <person name="DeAngelis K."/>
            <person name="Arkin A.P."/>
            <person name="Chivian D."/>
            <person name="Edwards B."/>
            <person name="Woo H."/>
            <person name="Hazen T.C."/>
            <person name="Woyke T."/>
        </authorList>
    </citation>
    <scope>NUCLEOTIDE SEQUENCE [LARGE SCALE GENOMIC DNA]</scope>
    <source>
        <strain evidence="2">SCF1</strain>
    </source>
</reference>
<dbReference type="RefSeq" id="WP_013365111.1">
    <property type="nucleotide sequence ID" value="NC_014618.1"/>
</dbReference>
<dbReference type="STRING" id="701347.Entcl_1091"/>
<gene>
    <name evidence="1" type="ordered locus">Entcl_1091</name>
</gene>
<dbReference type="Proteomes" id="UP000006872">
    <property type="component" value="Chromosome"/>
</dbReference>
<reference evidence="1 2" key="2">
    <citation type="journal article" date="2011" name="Stand. Genomic Sci.">
        <title>Complete genome sequence of 'Enterobacter lignolyticus' SCF1.</title>
        <authorList>
            <person name="Deangelis K.M."/>
            <person name="D'Haeseleer P."/>
            <person name="Chivian D."/>
            <person name="Fortney J.L."/>
            <person name="Khudyakov J."/>
            <person name="Simmons B."/>
            <person name="Woo H."/>
            <person name="Arkin A.P."/>
            <person name="Davenport K.W."/>
            <person name="Goodwin L."/>
            <person name="Chen A."/>
            <person name="Ivanova N."/>
            <person name="Kyrpides N.C."/>
            <person name="Mavromatis K."/>
            <person name="Woyke T."/>
            <person name="Hazen T.C."/>
        </authorList>
    </citation>
    <scope>NUCLEOTIDE SEQUENCE [LARGE SCALE GENOMIC DNA]</scope>
    <source>
        <strain evidence="1 2">SCF1</strain>
    </source>
</reference>
<evidence type="ECO:0008006" key="3">
    <source>
        <dbReference type="Google" id="ProtNLM"/>
    </source>
</evidence>
<sequence>MEREIKTIIHAFRNALVMASDTHSHACFFMPRWHQELNGFPSGSCDLASNFLARYLTEHGYPAWIIRFSCSHEINKYIKTHVVVKYDDYYIDLTRNQFADYNNRVLIEDKYGSIATLLRDVKKDEFLTFKEEDFCIDNATDSGDQLYCYVKQLADGLVKK</sequence>